<evidence type="ECO:0000313" key="6">
    <source>
        <dbReference type="Proteomes" id="UP000053937"/>
    </source>
</evidence>
<dbReference type="Proteomes" id="UP000053937">
    <property type="component" value="Unassembled WGS sequence"/>
</dbReference>
<evidence type="ECO:0000256" key="1">
    <source>
        <dbReference type="ARBA" id="ARBA00022598"/>
    </source>
</evidence>
<feature type="domain" description="Bacillithiol biosynthesis BshC N-terminal Rossmann-like" evidence="3">
    <location>
        <begin position="8"/>
        <end position="390"/>
    </location>
</feature>
<protein>
    <recommendedName>
        <fullName evidence="2">Putative cysteine ligase BshC</fullName>
        <ecNumber evidence="2">6.-.-.-</ecNumber>
    </recommendedName>
</protein>
<keyword evidence="6" id="KW-1185">Reference proteome</keyword>
<dbReference type="InterPro" id="IPR055398">
    <property type="entry name" value="Rossmann-like_BshC"/>
</dbReference>
<comment type="caution">
    <text evidence="5">The sequence shown here is derived from an EMBL/GenBank/DDBJ whole genome shotgun (WGS) entry which is preliminary data.</text>
</comment>
<dbReference type="EC" id="6.-.-.-" evidence="2"/>
<dbReference type="GO" id="GO:0016874">
    <property type="term" value="F:ligase activity"/>
    <property type="evidence" value="ECO:0007669"/>
    <property type="project" value="UniProtKB-UniRule"/>
</dbReference>
<dbReference type="InterPro" id="IPR055399">
    <property type="entry name" value="CC_BshC"/>
</dbReference>
<evidence type="ECO:0000259" key="4">
    <source>
        <dbReference type="Pfam" id="PF24850"/>
    </source>
</evidence>
<comment type="similarity">
    <text evidence="2">Belongs to the BshC family.</text>
</comment>
<evidence type="ECO:0000313" key="5">
    <source>
        <dbReference type="EMBL" id="KUL21395.1"/>
    </source>
</evidence>
<accession>A0A101J728</accession>
<dbReference type="EMBL" id="LMBR01000208">
    <property type="protein sequence ID" value="KUL21395.1"/>
    <property type="molecule type" value="Genomic_DNA"/>
</dbReference>
<dbReference type="RefSeq" id="WP_059139388.1">
    <property type="nucleotide sequence ID" value="NZ_LMBR01000208.1"/>
</dbReference>
<evidence type="ECO:0000259" key="3">
    <source>
        <dbReference type="Pfam" id="PF10079"/>
    </source>
</evidence>
<reference evidence="5 6" key="1">
    <citation type="submission" date="2015-10" db="EMBL/GenBank/DDBJ databases">
        <title>Draft Genome Sequence of Chlorobium limicola strain Frasassi Growing under Artificial Lighting in the Frasassi Cave System.</title>
        <authorList>
            <person name="Mansor M."/>
            <person name="Macalady J."/>
        </authorList>
    </citation>
    <scope>NUCLEOTIDE SEQUENCE [LARGE SCALE GENOMIC DNA]</scope>
    <source>
        <strain evidence="5 6">Frasassi</strain>
    </source>
</reference>
<dbReference type="AlphaFoldDB" id="A0A101J728"/>
<name>A0A101J728_CHLLI</name>
<dbReference type="PIRSF" id="PIRSF012535">
    <property type="entry name" value="UCP012535"/>
    <property type="match status" value="1"/>
</dbReference>
<dbReference type="Pfam" id="PF10079">
    <property type="entry name" value="Rossmann-like_BshC"/>
    <property type="match status" value="1"/>
</dbReference>
<proteinExistence type="inferred from homology"/>
<dbReference type="NCBIfam" id="TIGR03998">
    <property type="entry name" value="thiol_BshC"/>
    <property type="match status" value="1"/>
</dbReference>
<keyword evidence="1 2" id="KW-0436">Ligase</keyword>
<dbReference type="HAMAP" id="MF_01867">
    <property type="entry name" value="BshC"/>
    <property type="match status" value="1"/>
</dbReference>
<evidence type="ECO:0000256" key="2">
    <source>
        <dbReference type="HAMAP-Rule" id="MF_01867"/>
    </source>
</evidence>
<organism evidence="5 6">
    <name type="scientific">Chlorobium limicola</name>
    <dbReference type="NCBI Taxonomy" id="1092"/>
    <lineage>
        <taxon>Bacteria</taxon>
        <taxon>Pseudomonadati</taxon>
        <taxon>Chlorobiota</taxon>
        <taxon>Chlorobiia</taxon>
        <taxon>Chlorobiales</taxon>
        <taxon>Chlorobiaceae</taxon>
        <taxon>Chlorobium/Pelodictyon group</taxon>
        <taxon>Chlorobium</taxon>
    </lineage>
</organism>
<dbReference type="OrthoDB" id="9765151at2"/>
<dbReference type="Pfam" id="PF24850">
    <property type="entry name" value="CC_BshC"/>
    <property type="match status" value="1"/>
</dbReference>
<gene>
    <name evidence="2" type="primary">bshC</name>
    <name evidence="5" type="ORF">ASB62_08070</name>
</gene>
<feature type="domain" description="Bacillithiol biosynthesis BshC C-terminal coiled-coil" evidence="4">
    <location>
        <begin position="393"/>
        <end position="562"/>
    </location>
</feature>
<sequence length="563" mass="64875">MNTFLLDYHTILTPKKGFSTLFKDYTSEGEERNRLISGCFHLDYLNESDYYRQLRQLESRSFDRELLTAILRRQNTRYGCTELHLREIEKLRSPRCMAIVTGQQPGLFTGPLYTIYKALTAIVFAERQKTLFPEYDFVPLFWVEGEDHDYEESAHTAVFSSGGIMHFRPEPFRRMPDQMVAATCFGEDIRRIVAEFLDQLQETGNKPLIASMLNDCCFPGNTLEMSFAQLMMHLFKNQPIVLLSSQDPDFKKLSRPVFLQELSTCPASSYNIIAQSSKLENLGYSAQSKPRAVNLFHINHHGQRQKIEYPEENLFVITPDNIRLSRHQILELCQDHPERFSPNVALRPIIQDTLLPAFACIAGPGEISYLAQFRRNYEQFGLTMPFIIPRGSFTLVEPKFSRFMDKMLRVSGKSGFSRKQIYHAFFSDLQALKRNAEKVGENPELDTLFLSTRERIEKALKELGPVLAKIDPTLEPMLAASTLQAMKTVDTIEQKARKAGRRKNEELVEQIMKTETAFFPEGLPQERLINVFYYLNKYGMELIDTLKNQLAGHSTEAHLIVEL</sequence>
<dbReference type="InterPro" id="IPR011199">
    <property type="entry name" value="Bacillithiol_biosynth_BshC"/>
</dbReference>